<name>A0A6N4V3M7_9MYCO</name>
<dbReference type="EMBL" id="AP022570">
    <property type="protein sequence ID" value="BBX49404.1"/>
    <property type="molecule type" value="Genomic_DNA"/>
</dbReference>
<dbReference type="Pfam" id="PF02525">
    <property type="entry name" value="Flavodoxin_2"/>
    <property type="match status" value="1"/>
</dbReference>
<dbReference type="PANTHER" id="PTHR10204">
    <property type="entry name" value="NAD P H OXIDOREDUCTASE-RELATED"/>
    <property type="match status" value="1"/>
</dbReference>
<evidence type="ECO:0000256" key="2">
    <source>
        <dbReference type="ARBA" id="ARBA00023002"/>
    </source>
</evidence>
<dbReference type="KEGG" id="mpof:MPOR_04300"/>
<feature type="domain" description="Flavodoxin-like fold" evidence="3">
    <location>
        <begin position="1"/>
        <end position="194"/>
    </location>
</feature>
<dbReference type="PANTHER" id="PTHR10204:SF34">
    <property type="entry name" value="NAD(P)H DEHYDROGENASE [QUINONE] 1 ISOFORM 1"/>
    <property type="match status" value="1"/>
</dbReference>
<comment type="similarity">
    <text evidence="1">Belongs to the NAD(P)H dehydrogenase (quinone) family.</text>
</comment>
<gene>
    <name evidence="4" type="ORF">MPOR_04300</name>
</gene>
<dbReference type="AlphaFoldDB" id="A0A6N4V3M7"/>
<evidence type="ECO:0000313" key="5">
    <source>
        <dbReference type="Proteomes" id="UP000466785"/>
    </source>
</evidence>
<reference evidence="4 5" key="1">
    <citation type="journal article" date="2019" name="Emerg. Microbes Infect.">
        <title>Comprehensive subspecies identification of 175 nontuberculous mycobacteria species based on 7547 genomic profiles.</title>
        <authorList>
            <person name="Matsumoto Y."/>
            <person name="Kinjo T."/>
            <person name="Motooka D."/>
            <person name="Nabeya D."/>
            <person name="Jung N."/>
            <person name="Uechi K."/>
            <person name="Horii T."/>
            <person name="Iida T."/>
            <person name="Fujita J."/>
            <person name="Nakamura S."/>
        </authorList>
    </citation>
    <scope>NUCLEOTIDE SEQUENCE [LARGE SCALE GENOMIC DNA]</scope>
    <source>
        <strain evidence="4 5">JCM 12603</strain>
    </source>
</reference>
<dbReference type="InterPro" id="IPR003680">
    <property type="entry name" value="Flavodoxin_fold"/>
</dbReference>
<sequence length="220" mass="25236">MHLLTVYSHPFTDRYPAAVMNAFHEPFRAAGHTIDVLDLHREDFDPRFTPEDHAHFWGGPIPDEIAAMHRRVEDADRMAFVFPVYWWGMPAMMKGWIERVFTVGWAYQYGKGVEDRGKQPLTSLLGNIPTTLIGIGGSSRRTYDRYGYDDAMRTQIDVGTFAYCGVTDVTRHLIYDVEGEHNSPIRQDGLNQAAEIGRDFLAPDRVIRNVKEEHLRRRAG</sequence>
<evidence type="ECO:0000313" key="4">
    <source>
        <dbReference type="EMBL" id="BBX49404.1"/>
    </source>
</evidence>
<dbReference type="SUPFAM" id="SSF52218">
    <property type="entry name" value="Flavoproteins"/>
    <property type="match status" value="1"/>
</dbReference>
<keyword evidence="2" id="KW-0560">Oxidoreductase</keyword>
<dbReference type="InterPro" id="IPR029039">
    <property type="entry name" value="Flavoprotein-like_sf"/>
</dbReference>
<dbReference type="GO" id="GO:0003955">
    <property type="term" value="F:NAD(P)H dehydrogenase (quinone) activity"/>
    <property type="evidence" value="ECO:0007669"/>
    <property type="project" value="TreeGrafter"/>
</dbReference>
<proteinExistence type="inferred from homology"/>
<dbReference type="InterPro" id="IPR051545">
    <property type="entry name" value="NAD(P)H_dehydrogenase_qn"/>
</dbReference>
<organism evidence="4 5">
    <name type="scientific">Mycolicibacterium poriferae</name>
    <dbReference type="NCBI Taxonomy" id="39694"/>
    <lineage>
        <taxon>Bacteria</taxon>
        <taxon>Bacillati</taxon>
        <taxon>Actinomycetota</taxon>
        <taxon>Actinomycetes</taxon>
        <taxon>Mycobacteriales</taxon>
        <taxon>Mycobacteriaceae</taxon>
        <taxon>Mycolicibacterium</taxon>
    </lineage>
</organism>
<keyword evidence="5" id="KW-1185">Reference proteome</keyword>
<evidence type="ECO:0000256" key="1">
    <source>
        <dbReference type="ARBA" id="ARBA00006252"/>
    </source>
</evidence>
<protein>
    <submittedName>
        <fullName evidence="4">NAD(P)H dehydrogenase</fullName>
    </submittedName>
</protein>
<dbReference type="RefSeq" id="WP_163672268.1">
    <property type="nucleotide sequence ID" value="NZ_AP022570.1"/>
</dbReference>
<evidence type="ECO:0000259" key="3">
    <source>
        <dbReference type="Pfam" id="PF02525"/>
    </source>
</evidence>
<dbReference type="GO" id="GO:0005829">
    <property type="term" value="C:cytosol"/>
    <property type="evidence" value="ECO:0007669"/>
    <property type="project" value="TreeGrafter"/>
</dbReference>
<dbReference type="Gene3D" id="3.40.50.360">
    <property type="match status" value="1"/>
</dbReference>
<accession>A0A6N4V3M7</accession>
<dbReference type="Proteomes" id="UP000466785">
    <property type="component" value="Chromosome"/>
</dbReference>